<evidence type="ECO:0000313" key="2">
    <source>
        <dbReference type="Proteomes" id="UP001156484"/>
    </source>
</evidence>
<name>A0ACD4DFG8_9NOCA</name>
<dbReference type="Proteomes" id="UP001156484">
    <property type="component" value="Chromosome"/>
</dbReference>
<keyword evidence="2" id="KW-1185">Reference proteome</keyword>
<proteinExistence type="predicted"/>
<accession>A0ACD4DFG8</accession>
<reference evidence="1" key="1">
    <citation type="submission" date="2022-10" db="EMBL/GenBank/DDBJ databases">
        <title>Rhodococcus ferula Z13 complete genome.</title>
        <authorList>
            <person name="Long X."/>
            <person name="Zang M."/>
        </authorList>
    </citation>
    <scope>NUCLEOTIDE SEQUENCE</scope>
    <source>
        <strain evidence="1">Z13</strain>
    </source>
</reference>
<dbReference type="EMBL" id="CP107551">
    <property type="protein sequence ID" value="UYP18418.1"/>
    <property type="molecule type" value="Genomic_DNA"/>
</dbReference>
<gene>
    <name evidence="1" type="ORF">OED52_17420</name>
</gene>
<evidence type="ECO:0000313" key="1">
    <source>
        <dbReference type="EMBL" id="UYP18418.1"/>
    </source>
</evidence>
<protein>
    <submittedName>
        <fullName evidence="1">Uncharacterized protein</fullName>
    </submittedName>
</protein>
<sequence length="228" mass="23728">MSRRFKVLAGAAAAAGTVALMAPATASAAVDATATATIEANSVTWNVQNGDEQNTCTARAKENGADKVYASRTVVSAGESLRLTLPLPVAGVYQVSWECYGANTYSTETIEVTIPATQGPSVLVGSSVISLPSGSAIPGEAEPSAALTQEGTEAIWKVRAGSTEVNCRSRVFDGPEVARTQAYVVPPRVEIELRSDLEPGDYTTTWVCFTDTESWGNEAAPVAITVPA</sequence>
<organism evidence="1 2">
    <name type="scientific">Rhodococcus sacchari</name>
    <dbReference type="NCBI Taxonomy" id="2962047"/>
    <lineage>
        <taxon>Bacteria</taxon>
        <taxon>Bacillati</taxon>
        <taxon>Actinomycetota</taxon>
        <taxon>Actinomycetes</taxon>
        <taxon>Mycobacteriales</taxon>
        <taxon>Nocardiaceae</taxon>
        <taxon>Rhodococcus</taxon>
    </lineage>
</organism>